<name>A0A1R0GYI4_9FUNG</name>
<dbReference type="Proteomes" id="UP000187455">
    <property type="component" value="Unassembled WGS sequence"/>
</dbReference>
<dbReference type="OrthoDB" id="5574287at2759"/>
<gene>
    <name evidence="1" type="ORF">AYI68_g3915</name>
</gene>
<organism evidence="1 2">
    <name type="scientific">Smittium mucronatum</name>
    <dbReference type="NCBI Taxonomy" id="133383"/>
    <lineage>
        <taxon>Eukaryota</taxon>
        <taxon>Fungi</taxon>
        <taxon>Fungi incertae sedis</taxon>
        <taxon>Zoopagomycota</taxon>
        <taxon>Kickxellomycotina</taxon>
        <taxon>Harpellomycetes</taxon>
        <taxon>Harpellales</taxon>
        <taxon>Legeriomycetaceae</taxon>
        <taxon>Smittium</taxon>
    </lineage>
</organism>
<evidence type="ECO:0000313" key="1">
    <source>
        <dbReference type="EMBL" id="OLY81972.1"/>
    </source>
</evidence>
<proteinExistence type="predicted"/>
<evidence type="ECO:0000313" key="2">
    <source>
        <dbReference type="Proteomes" id="UP000187455"/>
    </source>
</evidence>
<keyword evidence="2" id="KW-1185">Reference proteome</keyword>
<dbReference type="AlphaFoldDB" id="A0A1R0GYI4"/>
<protein>
    <submittedName>
        <fullName evidence="1">Uncharacterized protein</fullName>
    </submittedName>
</protein>
<accession>A0A1R0GYI4</accession>
<dbReference type="EMBL" id="LSSL01002039">
    <property type="protein sequence ID" value="OLY81972.1"/>
    <property type="molecule type" value="Genomic_DNA"/>
</dbReference>
<reference evidence="1 2" key="1">
    <citation type="journal article" date="2016" name="Mol. Biol. Evol.">
        <title>Genome-Wide Survey of Gut Fungi (Harpellales) Reveals the First Horizontally Transferred Ubiquitin Gene from a Mosquito Host.</title>
        <authorList>
            <person name="Wang Y."/>
            <person name="White M.M."/>
            <person name="Kvist S."/>
            <person name="Moncalvo J.M."/>
        </authorList>
    </citation>
    <scope>NUCLEOTIDE SEQUENCE [LARGE SCALE GENOMIC DNA]</scope>
    <source>
        <strain evidence="1 2">ALG-7-W6</strain>
    </source>
</reference>
<sequence length="997" mass="111688">MINSLTLKPESESYYVSTVKLSPENSMTNLSPGSSSIVIPKLPRVIIVQIKPLESSTSDYANSFYDTIINVFDLLIKNPTKSESYKNIKLKSNRILNFRNFRSNEGNNKFVHGYPVGIQVLQPNSILDSNLMSKIDLFGSKNLNHSPWVVFWSNGEVNKFCYKISSGNFLSEEFDTLISPSVGPSSPWKSWTICGSLTSDCVNYIKIGASFQKKDDRGLSIRCGGLEAINSNILDIFSYFAGSQPTFFSPKNEISSVRKGRLELSKESTFAAMLSLRIINRCDASDFIDALVIMARKNEKDFSIDESLSYTADYLCNSTSSDLLNLSPLNPNSGIFITFFGIAMKIHSLINPKSPKAICIGIILHFASISSAYLSATSSSNRYIYQYNQFSENHDTNLESVPKVVNFVNTFRFTGNDSETPIANNPSPIISIIDEDWMMQLPYLISQAIWAINNIAYFLKDFLLLFQKHHNALELINTPLDSEYLNDSNIFERPGILVLLFNQVTLSSILNSISLVVLLKNEISNKLLRARDLRNSSFSDNIWLQQKSEDKLMQFHGQLYSALNVLPIQIETVQLFFKQIELLMKTDTAMLVPLSSFDLAKMIISGIIHPSLSNFIPKASKIFSSTILSPENIFYNQTTSRPDFAKLKIDLVNSILSSRAPNLSVFECSMSHLDTLLPFKNKNELYSVISNNEENKSNMPIDCFLLWYNDSMETSESQCNLINQESSDDLKFVNLNPLGDSMTVESQNLSNVIDSCSIKNASNVTKKKTLIAGSVFEINENYRSIVGPDFRTLFFPCLKKEFNNFPFVDCVRKIPVTTPIPSIISLHYDSNPVSDKSQNLNQSHTVSDSVVRVCATCGQFSVIDPPPPKGILNNSQVNSPHSKISSDANASSQEINHLSDLLGNKKQIINTVGVQKSSRNVISGPSSSFLAQSSISVDEDGTKISFIFNCIDYKSKDHISISSDPFSKEGNDYYRYFNSWSRRYDNVCICGGSWVYI</sequence>
<comment type="caution">
    <text evidence="1">The sequence shown here is derived from an EMBL/GenBank/DDBJ whole genome shotgun (WGS) entry which is preliminary data.</text>
</comment>